<dbReference type="EMBL" id="JAWDGP010005029">
    <property type="protein sequence ID" value="KAK3760280.1"/>
    <property type="molecule type" value="Genomic_DNA"/>
</dbReference>
<dbReference type="AlphaFoldDB" id="A0AAE0Z071"/>
<dbReference type="InterPro" id="IPR050951">
    <property type="entry name" value="Retrovirus_Pol_polyprotein"/>
</dbReference>
<dbReference type="Proteomes" id="UP001283361">
    <property type="component" value="Unassembled WGS sequence"/>
</dbReference>
<evidence type="ECO:0000313" key="2">
    <source>
        <dbReference type="Proteomes" id="UP001283361"/>
    </source>
</evidence>
<gene>
    <name evidence="1" type="ORF">RRG08_017046</name>
</gene>
<comment type="caution">
    <text evidence="1">The sequence shown here is derived from an EMBL/GenBank/DDBJ whole genome shotgun (WGS) entry which is preliminary data.</text>
</comment>
<keyword evidence="2" id="KW-1185">Reference proteome</keyword>
<reference evidence="1" key="1">
    <citation type="journal article" date="2023" name="G3 (Bethesda)">
        <title>A reference genome for the long-term kleptoplast-retaining sea slug Elysia crispata morphotype clarki.</title>
        <authorList>
            <person name="Eastman K.E."/>
            <person name="Pendleton A.L."/>
            <person name="Shaikh M.A."/>
            <person name="Suttiyut T."/>
            <person name="Ogas R."/>
            <person name="Tomko P."/>
            <person name="Gavelis G."/>
            <person name="Widhalm J.R."/>
            <person name="Wisecaver J.H."/>
        </authorList>
    </citation>
    <scope>NUCLEOTIDE SEQUENCE</scope>
    <source>
        <strain evidence="1">ECLA1</strain>
    </source>
</reference>
<protein>
    <submittedName>
        <fullName evidence="1">Uncharacterized protein</fullName>
    </submittedName>
</protein>
<dbReference type="PANTHER" id="PTHR37984">
    <property type="entry name" value="PROTEIN CBG26694"/>
    <property type="match status" value="1"/>
</dbReference>
<organism evidence="1 2">
    <name type="scientific">Elysia crispata</name>
    <name type="common">lettuce slug</name>
    <dbReference type="NCBI Taxonomy" id="231223"/>
    <lineage>
        <taxon>Eukaryota</taxon>
        <taxon>Metazoa</taxon>
        <taxon>Spiralia</taxon>
        <taxon>Lophotrochozoa</taxon>
        <taxon>Mollusca</taxon>
        <taxon>Gastropoda</taxon>
        <taxon>Heterobranchia</taxon>
        <taxon>Euthyneura</taxon>
        <taxon>Panpulmonata</taxon>
        <taxon>Sacoglossa</taxon>
        <taxon>Placobranchoidea</taxon>
        <taxon>Plakobranchidae</taxon>
        <taxon>Elysia</taxon>
    </lineage>
</organism>
<evidence type="ECO:0000313" key="1">
    <source>
        <dbReference type="EMBL" id="KAK3760280.1"/>
    </source>
</evidence>
<sequence>MKKPFNKCPARIQRFLLRNQSYDLQVGLSYKKGKEQVLSHTLSRATEQNSSIKPEIPEQEIQAFVDSIVKTLLATPQKITEIKHRQESDETLQKLIAQIKAWPQSIRQVPKEIRPYWTVREDITECDGILLK</sequence>
<proteinExistence type="predicted"/>
<name>A0AAE0Z071_9GAST</name>
<accession>A0AAE0Z071</accession>
<dbReference type="PANTHER" id="PTHR37984:SF5">
    <property type="entry name" value="PROTEIN NYNRIN-LIKE"/>
    <property type="match status" value="1"/>
</dbReference>